<keyword evidence="3 5" id="KW-1133">Transmembrane helix</keyword>
<evidence type="ECO:0000313" key="7">
    <source>
        <dbReference type="Proteomes" id="UP001521785"/>
    </source>
</evidence>
<dbReference type="InterPro" id="IPR036259">
    <property type="entry name" value="MFS_trans_sf"/>
</dbReference>
<dbReference type="EMBL" id="JAKJXO020000015">
    <property type="protein sequence ID" value="KAL1595898.1"/>
    <property type="molecule type" value="Genomic_DNA"/>
</dbReference>
<organism evidence="6 7">
    <name type="scientific">Paraconiothyrium brasiliense</name>
    <dbReference type="NCBI Taxonomy" id="300254"/>
    <lineage>
        <taxon>Eukaryota</taxon>
        <taxon>Fungi</taxon>
        <taxon>Dikarya</taxon>
        <taxon>Ascomycota</taxon>
        <taxon>Pezizomycotina</taxon>
        <taxon>Dothideomycetes</taxon>
        <taxon>Pleosporomycetidae</taxon>
        <taxon>Pleosporales</taxon>
        <taxon>Massarineae</taxon>
        <taxon>Didymosphaeriaceae</taxon>
        <taxon>Paraconiothyrium</taxon>
    </lineage>
</organism>
<name>A0ABR3QUR0_9PLEO</name>
<sequence length="239" mass="26140">MSVGVLFDSIGGVGFSITQQIFIADTTSLLNRGIWSSLPDTIGSIPTLYIGTIVADQILAHSTWRLGYGMWAVILPVCAVPFIATIFVLQHRATAKGFVAARPKVLHDVQDGDSVVRKTYQLLWIELDIFGAVLLVAGLALFLVPLSLTGSGNSLAWGNAHFIAMLVLGFVLFVAFIVWDARFAKKPFIPYRLIKQPTVVAACVLCMLDFFHYAVFSTFFPSYLQVAGHFAPGRATRIE</sequence>
<feature type="transmembrane region" description="Helical" evidence="5">
    <location>
        <begin position="68"/>
        <end position="89"/>
    </location>
</feature>
<feature type="transmembrane region" description="Helical" evidence="5">
    <location>
        <begin position="127"/>
        <end position="148"/>
    </location>
</feature>
<comment type="subcellular location">
    <subcellularLocation>
        <location evidence="1">Membrane</location>
        <topology evidence="1">Multi-pass membrane protein</topology>
    </subcellularLocation>
</comment>
<keyword evidence="2 5" id="KW-0812">Transmembrane</keyword>
<evidence type="ECO:0000256" key="5">
    <source>
        <dbReference type="SAM" id="Phobius"/>
    </source>
</evidence>
<comment type="caution">
    <text evidence="6">The sequence shown here is derived from an EMBL/GenBank/DDBJ whole genome shotgun (WGS) entry which is preliminary data.</text>
</comment>
<evidence type="ECO:0000256" key="2">
    <source>
        <dbReference type="ARBA" id="ARBA00022692"/>
    </source>
</evidence>
<accession>A0ABR3QUR0</accession>
<feature type="transmembrane region" description="Helical" evidence="5">
    <location>
        <begin position="160"/>
        <end position="179"/>
    </location>
</feature>
<dbReference type="PANTHER" id="PTHR23501">
    <property type="entry name" value="MAJOR FACILITATOR SUPERFAMILY"/>
    <property type="match status" value="1"/>
</dbReference>
<gene>
    <name evidence="6" type="ORF">SLS60_009588</name>
</gene>
<evidence type="ECO:0000256" key="1">
    <source>
        <dbReference type="ARBA" id="ARBA00004141"/>
    </source>
</evidence>
<dbReference type="PANTHER" id="PTHR23501:SF87">
    <property type="entry name" value="SIDEROPHORE IRON TRANSPORTER 2"/>
    <property type="match status" value="1"/>
</dbReference>
<protein>
    <submittedName>
        <fullName evidence="6">Uncharacterized protein</fullName>
    </submittedName>
</protein>
<dbReference type="Proteomes" id="UP001521785">
    <property type="component" value="Unassembled WGS sequence"/>
</dbReference>
<keyword evidence="4 5" id="KW-0472">Membrane</keyword>
<keyword evidence="7" id="KW-1185">Reference proteome</keyword>
<reference evidence="6 7" key="1">
    <citation type="submission" date="2024-02" db="EMBL/GenBank/DDBJ databases">
        <title>De novo assembly and annotation of 12 fungi associated with fruit tree decline syndrome in Ontario, Canada.</title>
        <authorList>
            <person name="Sulman M."/>
            <person name="Ellouze W."/>
            <person name="Ilyukhin E."/>
        </authorList>
    </citation>
    <scope>NUCLEOTIDE SEQUENCE [LARGE SCALE GENOMIC DNA]</scope>
    <source>
        <strain evidence="6 7">M42-189</strain>
    </source>
</reference>
<evidence type="ECO:0000256" key="3">
    <source>
        <dbReference type="ARBA" id="ARBA00022989"/>
    </source>
</evidence>
<feature type="transmembrane region" description="Helical" evidence="5">
    <location>
        <begin position="199"/>
        <end position="220"/>
    </location>
</feature>
<evidence type="ECO:0000313" key="6">
    <source>
        <dbReference type="EMBL" id="KAL1595898.1"/>
    </source>
</evidence>
<dbReference type="SUPFAM" id="SSF103473">
    <property type="entry name" value="MFS general substrate transporter"/>
    <property type="match status" value="1"/>
</dbReference>
<evidence type="ECO:0000256" key="4">
    <source>
        <dbReference type="ARBA" id="ARBA00023136"/>
    </source>
</evidence>
<proteinExistence type="predicted"/>